<organism evidence="2 3">
    <name type="scientific">Pseudosulfitobacter pseudonitzschiae</name>
    <dbReference type="NCBI Taxonomy" id="1402135"/>
    <lineage>
        <taxon>Bacteria</taxon>
        <taxon>Pseudomonadati</taxon>
        <taxon>Pseudomonadota</taxon>
        <taxon>Alphaproteobacteria</taxon>
        <taxon>Rhodobacterales</taxon>
        <taxon>Roseobacteraceae</taxon>
        <taxon>Pseudosulfitobacter</taxon>
    </lineage>
</organism>
<evidence type="ECO:0000256" key="1">
    <source>
        <dbReference type="SAM" id="MobiDB-lite"/>
    </source>
</evidence>
<evidence type="ECO:0000313" key="2">
    <source>
        <dbReference type="EMBL" id="KEJ97517.1"/>
    </source>
</evidence>
<evidence type="ECO:0000313" key="3">
    <source>
        <dbReference type="Proteomes" id="UP000027746"/>
    </source>
</evidence>
<evidence type="ECO:0008006" key="4">
    <source>
        <dbReference type="Google" id="ProtNLM"/>
    </source>
</evidence>
<comment type="caution">
    <text evidence="2">The sequence shown here is derived from an EMBL/GenBank/DDBJ whole genome shotgun (WGS) entry which is preliminary data.</text>
</comment>
<dbReference type="EMBL" id="JAMD01000001">
    <property type="protein sequence ID" value="KEJ97517.1"/>
    <property type="molecule type" value="Genomic_DNA"/>
</dbReference>
<dbReference type="Pfam" id="PF07310">
    <property type="entry name" value="PAS_5"/>
    <property type="match status" value="1"/>
</dbReference>
<accession>A0A073JIK1</accession>
<dbReference type="InterPro" id="IPR009922">
    <property type="entry name" value="DUF1457"/>
</dbReference>
<gene>
    <name evidence="2" type="ORF">SUH3_00615</name>
</gene>
<feature type="compositionally biased region" description="Low complexity" evidence="1">
    <location>
        <begin position="181"/>
        <end position="194"/>
    </location>
</feature>
<sequence>MDFFERNPQNVVAMTDFQADSGFSALSQVEGYWDALRRSRLMPKRSEIDPRGIESALEFTFILERIAPGMARLRIAGSHLGDLMGMEVRGMPLTALIAPDGRRQVCDALEEVFQRPAVCEVHLNAPAAFDKPALEARMVLLPLKSDLGDVSRALGCFVARGTIGRKPRRFDVISVTSRAITAPATTSAPTEPSPGQNPTRQSGMAEDAKPFVKGRRSGDVPYLRLIKTDTKTD</sequence>
<keyword evidence="3" id="KW-1185">Reference proteome</keyword>
<reference evidence="2 3" key="1">
    <citation type="submission" date="2014-01" db="EMBL/GenBank/DDBJ databases">
        <title>Sulfitobacter sp. H3 (MCCC 1A00686) Genome Sequencing.</title>
        <authorList>
            <person name="Lai Q."/>
            <person name="Hong Z."/>
        </authorList>
    </citation>
    <scope>NUCLEOTIDE SEQUENCE [LARGE SCALE GENOMIC DNA]</scope>
    <source>
        <strain evidence="2 3">H3</strain>
    </source>
</reference>
<protein>
    <recommendedName>
        <fullName evidence="4">PAS domain protein</fullName>
    </recommendedName>
</protein>
<feature type="region of interest" description="Disordered" evidence="1">
    <location>
        <begin position="181"/>
        <end position="216"/>
    </location>
</feature>
<proteinExistence type="predicted"/>
<dbReference type="AlphaFoldDB" id="A0A073JIK1"/>
<dbReference type="GeneID" id="68870049"/>
<name>A0A073JIK1_9RHOB</name>
<dbReference type="Proteomes" id="UP000027746">
    <property type="component" value="Unassembled WGS sequence"/>
</dbReference>
<dbReference type="OrthoDB" id="8478628at2"/>
<dbReference type="RefSeq" id="WP_037920408.1">
    <property type="nucleotide sequence ID" value="NZ_CP054599.1"/>
</dbReference>